<name>A0AAD9JAT6_9ANNE</name>
<keyword evidence="8" id="KW-0520">NAD</keyword>
<dbReference type="EC" id="5.1.99.6" evidence="3"/>
<evidence type="ECO:0000313" key="12">
    <source>
        <dbReference type="Proteomes" id="UP001208570"/>
    </source>
</evidence>
<dbReference type="PROSITE" id="PS51385">
    <property type="entry name" value="YJEF_N"/>
    <property type="match status" value="1"/>
</dbReference>
<evidence type="ECO:0000256" key="8">
    <source>
        <dbReference type="ARBA" id="ARBA00023027"/>
    </source>
</evidence>
<proteinExistence type="predicted"/>
<evidence type="ECO:0000256" key="9">
    <source>
        <dbReference type="ARBA" id="ARBA00023235"/>
    </source>
</evidence>
<comment type="catalytic activity">
    <reaction evidence="1">
        <text>(6R)-NADHX = (6S)-NADHX</text>
        <dbReference type="Rhea" id="RHEA:32215"/>
        <dbReference type="ChEBI" id="CHEBI:64074"/>
        <dbReference type="ChEBI" id="CHEBI:64075"/>
        <dbReference type="EC" id="5.1.99.6"/>
    </reaction>
</comment>
<accession>A0AAD9JAT6</accession>
<evidence type="ECO:0000256" key="1">
    <source>
        <dbReference type="ARBA" id="ARBA00000013"/>
    </source>
</evidence>
<dbReference type="InterPro" id="IPR036652">
    <property type="entry name" value="YjeF_N_dom_sf"/>
</dbReference>
<dbReference type="Pfam" id="PF03853">
    <property type="entry name" value="YjeF_N"/>
    <property type="match status" value="1"/>
</dbReference>
<dbReference type="PANTHER" id="PTHR13232">
    <property type="entry name" value="NAD(P)H-HYDRATE EPIMERASE"/>
    <property type="match status" value="1"/>
</dbReference>
<comment type="caution">
    <text evidence="11">The sequence shown here is derived from an EMBL/GenBank/DDBJ whole genome shotgun (WGS) entry which is preliminary data.</text>
</comment>
<dbReference type="InterPro" id="IPR004443">
    <property type="entry name" value="YjeF_N_dom"/>
</dbReference>
<keyword evidence="5" id="KW-0547">Nucleotide-binding</keyword>
<dbReference type="Proteomes" id="UP001208570">
    <property type="component" value="Unassembled WGS sequence"/>
</dbReference>
<dbReference type="InterPro" id="IPR032976">
    <property type="entry name" value="YJEFN_prot_NAXE-like"/>
</dbReference>
<dbReference type="Gene3D" id="3.40.50.10260">
    <property type="entry name" value="YjeF N-terminal domain"/>
    <property type="match status" value="2"/>
</dbReference>
<organism evidence="11 12">
    <name type="scientific">Paralvinella palmiformis</name>
    <dbReference type="NCBI Taxonomy" id="53620"/>
    <lineage>
        <taxon>Eukaryota</taxon>
        <taxon>Metazoa</taxon>
        <taxon>Spiralia</taxon>
        <taxon>Lophotrochozoa</taxon>
        <taxon>Annelida</taxon>
        <taxon>Polychaeta</taxon>
        <taxon>Sedentaria</taxon>
        <taxon>Canalipalpata</taxon>
        <taxon>Terebellida</taxon>
        <taxon>Terebelliformia</taxon>
        <taxon>Alvinellidae</taxon>
        <taxon>Paralvinella</taxon>
    </lineage>
</organism>
<dbReference type="GO" id="GO:0005739">
    <property type="term" value="C:mitochondrion"/>
    <property type="evidence" value="ECO:0007669"/>
    <property type="project" value="TreeGrafter"/>
</dbReference>
<evidence type="ECO:0000256" key="6">
    <source>
        <dbReference type="ARBA" id="ARBA00022857"/>
    </source>
</evidence>
<evidence type="ECO:0000256" key="2">
    <source>
        <dbReference type="ARBA" id="ARBA00000909"/>
    </source>
</evidence>
<evidence type="ECO:0000313" key="11">
    <source>
        <dbReference type="EMBL" id="KAK2149772.1"/>
    </source>
</evidence>
<feature type="domain" description="YjeF N-terminal" evidence="10">
    <location>
        <begin position="37"/>
        <end position="187"/>
    </location>
</feature>
<dbReference type="GO" id="GO:0000166">
    <property type="term" value="F:nucleotide binding"/>
    <property type="evidence" value="ECO:0007669"/>
    <property type="project" value="UniProtKB-KW"/>
</dbReference>
<dbReference type="GO" id="GO:0046872">
    <property type="term" value="F:metal ion binding"/>
    <property type="evidence" value="ECO:0007669"/>
    <property type="project" value="UniProtKB-KW"/>
</dbReference>
<keyword evidence="7" id="KW-0630">Potassium</keyword>
<keyword evidence="9" id="KW-0413">Isomerase</keyword>
<dbReference type="SUPFAM" id="SSF64153">
    <property type="entry name" value="YjeF N-terminal domain-like"/>
    <property type="match status" value="1"/>
</dbReference>
<keyword evidence="6" id="KW-0521">NADP</keyword>
<dbReference type="GO" id="GO:0052856">
    <property type="term" value="F:NAD(P)HX epimerase activity"/>
    <property type="evidence" value="ECO:0007669"/>
    <property type="project" value="UniProtKB-EC"/>
</dbReference>
<evidence type="ECO:0000256" key="4">
    <source>
        <dbReference type="ARBA" id="ARBA00022723"/>
    </source>
</evidence>
<gene>
    <name evidence="11" type="ORF">LSH36_437g04005</name>
</gene>
<reference evidence="11" key="1">
    <citation type="journal article" date="2023" name="Mol. Biol. Evol.">
        <title>Third-Generation Sequencing Reveals the Adaptive Role of the Epigenome in Three Deep-Sea Polychaetes.</title>
        <authorList>
            <person name="Perez M."/>
            <person name="Aroh O."/>
            <person name="Sun Y."/>
            <person name="Lan Y."/>
            <person name="Juniper S.K."/>
            <person name="Young C.R."/>
            <person name="Angers B."/>
            <person name="Qian P.Y."/>
        </authorList>
    </citation>
    <scope>NUCLEOTIDE SEQUENCE</scope>
    <source>
        <strain evidence="11">P08H-3</strain>
    </source>
</reference>
<evidence type="ECO:0000256" key="3">
    <source>
        <dbReference type="ARBA" id="ARBA00012228"/>
    </source>
</evidence>
<evidence type="ECO:0000256" key="5">
    <source>
        <dbReference type="ARBA" id="ARBA00022741"/>
    </source>
</evidence>
<evidence type="ECO:0000259" key="10">
    <source>
        <dbReference type="PROSITE" id="PS51385"/>
    </source>
</evidence>
<keyword evidence="12" id="KW-1185">Reference proteome</keyword>
<dbReference type="PANTHER" id="PTHR13232:SF10">
    <property type="entry name" value="NAD(P)H-HYDRATE EPIMERASE"/>
    <property type="match status" value="1"/>
</dbReference>
<protein>
    <recommendedName>
        <fullName evidence="3">NAD(P)H-hydrate epimerase</fullName>
        <ecNumber evidence="3">5.1.99.6</ecNumber>
    </recommendedName>
</protein>
<keyword evidence="4" id="KW-0479">Metal-binding</keyword>
<evidence type="ECO:0000256" key="7">
    <source>
        <dbReference type="ARBA" id="ARBA00022958"/>
    </source>
</evidence>
<dbReference type="EMBL" id="JAODUP010000437">
    <property type="protein sequence ID" value="KAK2149772.1"/>
    <property type="molecule type" value="Genomic_DNA"/>
</dbReference>
<dbReference type="AlphaFoldDB" id="A0AAD9JAT6"/>
<sequence>MSVFFPPIYSQEEAQKIDEELFTEYLFSVDQLMELAGLSCATAIAKGYRPTVFYPKRPNKQLFQNLTSQCEKMDIPFLSYFPGESSLITDSYNLIVDAFFGFSFKGPVRGDFGMYLSQLIKAGVPICSIDVPSGWDIEKGDPEGIQPESLISLTAPKLCAKLFKGKQHFLGGRFVPPDLAKKYHLNLPPYPGTDCCVELLTQDSVDDDKSKETKDK</sequence>
<comment type="catalytic activity">
    <reaction evidence="2">
        <text>(6R)-NADPHX = (6S)-NADPHX</text>
        <dbReference type="Rhea" id="RHEA:32227"/>
        <dbReference type="ChEBI" id="CHEBI:64076"/>
        <dbReference type="ChEBI" id="CHEBI:64077"/>
        <dbReference type="EC" id="5.1.99.6"/>
    </reaction>
</comment>